<organism evidence="1 2">
    <name type="scientific">Entomophthora muscae</name>
    <dbReference type="NCBI Taxonomy" id="34485"/>
    <lineage>
        <taxon>Eukaryota</taxon>
        <taxon>Fungi</taxon>
        <taxon>Fungi incertae sedis</taxon>
        <taxon>Zoopagomycota</taxon>
        <taxon>Entomophthoromycotina</taxon>
        <taxon>Entomophthoromycetes</taxon>
        <taxon>Entomophthorales</taxon>
        <taxon>Entomophthoraceae</taxon>
        <taxon>Entomophthora</taxon>
    </lineage>
</organism>
<keyword evidence="2" id="KW-1185">Reference proteome</keyword>
<evidence type="ECO:0000313" key="2">
    <source>
        <dbReference type="Proteomes" id="UP001165960"/>
    </source>
</evidence>
<protein>
    <submittedName>
        <fullName evidence="1">Uncharacterized protein</fullName>
    </submittedName>
</protein>
<comment type="caution">
    <text evidence="1">The sequence shown here is derived from an EMBL/GenBank/DDBJ whole genome shotgun (WGS) entry which is preliminary data.</text>
</comment>
<proteinExistence type="predicted"/>
<accession>A0ACC2U0P9</accession>
<sequence>MEESTWELMSNLTNAQEAIQLYLHKKNQEGGSPGEEGDDVRIDNSPPLETQAQERELNLEPGFPQAARPMDRRTAHLHFSGVKPLQADAEDDGPPSETDQAKETSALSGMPITTPNGGNQATTISFMSLKSSPATNQEPTQGRGTGLQPGPMTTTLEQDKQVAKLGVTTNERTPGPSTILLPLDPSPCFPWPCLFQCPNDPPTENVKFGGGALYRPKDPALQTYCHF</sequence>
<gene>
    <name evidence="1" type="ORF">DSO57_1024628</name>
</gene>
<evidence type="ECO:0000313" key="1">
    <source>
        <dbReference type="EMBL" id="KAJ9080467.1"/>
    </source>
</evidence>
<dbReference type="EMBL" id="QTSX02001554">
    <property type="protein sequence ID" value="KAJ9080467.1"/>
    <property type="molecule type" value="Genomic_DNA"/>
</dbReference>
<reference evidence="1" key="1">
    <citation type="submission" date="2022-04" db="EMBL/GenBank/DDBJ databases">
        <title>Genome of the entomopathogenic fungus Entomophthora muscae.</title>
        <authorList>
            <person name="Elya C."/>
            <person name="Lovett B.R."/>
            <person name="Lee E."/>
            <person name="Macias A.M."/>
            <person name="Hajek A.E."/>
            <person name="De Bivort B.L."/>
            <person name="Kasson M.T."/>
            <person name="De Fine Licht H.H."/>
            <person name="Stajich J.E."/>
        </authorList>
    </citation>
    <scope>NUCLEOTIDE SEQUENCE</scope>
    <source>
        <strain evidence="1">Berkeley</strain>
    </source>
</reference>
<name>A0ACC2U0P9_9FUNG</name>
<dbReference type="Proteomes" id="UP001165960">
    <property type="component" value="Unassembled WGS sequence"/>
</dbReference>